<accession>A0A1J4RUS3</accession>
<comment type="caution">
    <text evidence="2">The sequence shown here is derived from an EMBL/GenBank/DDBJ whole genome shotgun (WGS) entry which is preliminary data.</text>
</comment>
<evidence type="ECO:0000256" key="1">
    <source>
        <dbReference type="SAM" id="MobiDB-lite"/>
    </source>
</evidence>
<dbReference type="EMBL" id="MNUI01000019">
    <property type="protein sequence ID" value="OIN89686.1"/>
    <property type="molecule type" value="Genomic_DNA"/>
</dbReference>
<evidence type="ECO:0000313" key="3">
    <source>
        <dbReference type="Proteomes" id="UP000183144"/>
    </source>
</evidence>
<evidence type="ECO:0000313" key="2">
    <source>
        <dbReference type="EMBL" id="OIN89686.1"/>
    </source>
</evidence>
<dbReference type="STRING" id="1805034.AUJ59_00875"/>
<dbReference type="Gene3D" id="3.90.1640.10">
    <property type="entry name" value="inorganic pyrophosphatase (n-terminal core)"/>
    <property type="match status" value="1"/>
</dbReference>
<proteinExistence type="predicted"/>
<reference evidence="2 3" key="1">
    <citation type="journal article" date="2016" name="Environ. Microbiol.">
        <title>Genomic resolution of a cold subsurface aquifer community provides metabolic insights for novel microbes adapted to high CO concentrations.</title>
        <authorList>
            <person name="Probst A.J."/>
            <person name="Castelle C.J."/>
            <person name="Singh A."/>
            <person name="Brown C.T."/>
            <person name="Anantharaman K."/>
            <person name="Sharon I."/>
            <person name="Hug L.A."/>
            <person name="Burstein D."/>
            <person name="Emerson J.B."/>
            <person name="Thomas B.C."/>
            <person name="Banfield J.F."/>
        </authorList>
    </citation>
    <scope>NUCLEOTIDE SEQUENCE [LARGE SCALE GENOMIC DNA]</scope>
    <source>
        <strain evidence="2">CG1_02_47_37</strain>
    </source>
</reference>
<feature type="region of interest" description="Disordered" evidence="1">
    <location>
        <begin position="272"/>
        <end position="298"/>
    </location>
</feature>
<evidence type="ECO:0008006" key="4">
    <source>
        <dbReference type="Google" id="ProtNLM"/>
    </source>
</evidence>
<dbReference type="InterPro" id="IPR038763">
    <property type="entry name" value="DHH_sf"/>
</dbReference>
<dbReference type="AlphaFoldDB" id="A0A1J4RUS3"/>
<dbReference type="InterPro" id="IPR051319">
    <property type="entry name" value="Oligoribo/pAp-PDE_c-di-AMP_PDE"/>
</dbReference>
<dbReference type="PANTHER" id="PTHR47618">
    <property type="entry name" value="BIFUNCTIONAL OLIGORIBONUCLEASE AND PAP PHOSPHATASE NRNA"/>
    <property type="match status" value="1"/>
</dbReference>
<dbReference type="PANTHER" id="PTHR47618:SF1">
    <property type="entry name" value="BIFUNCTIONAL OLIGORIBONUCLEASE AND PAP PHOSPHATASE NRNA"/>
    <property type="match status" value="1"/>
</dbReference>
<dbReference type="Proteomes" id="UP000183144">
    <property type="component" value="Unassembled WGS sequence"/>
</dbReference>
<organism evidence="2 3">
    <name type="scientific">Candidatus Beckwithbacteria bacterium CG1_02_47_37</name>
    <dbReference type="NCBI Taxonomy" id="1805034"/>
    <lineage>
        <taxon>Bacteria</taxon>
        <taxon>Candidatus Beckwithiibacteriota</taxon>
    </lineage>
</organism>
<dbReference type="SUPFAM" id="SSF64182">
    <property type="entry name" value="DHH phosphoesterases"/>
    <property type="match status" value="1"/>
</dbReference>
<sequence length="298" mass="32191">MSKTYNIEPVKTALASAKQILILLPQNPNVDSAAAALTLHLALIKGGLSVTIGCSTPMTVQFNRLFGVDKIKPRIGNQNLVISFNYPEDSLEKVAYDKDPANQKFHLTIEPKAGMQPLDSSQVEYSYTGSSADVIFVIGTKALEDLGELYKQEKALLDNKQKTLVNVSNLDKNSQFGTVNLYDPTASGASEIMVSVIKGLELSLEPDMATNLLAGIEAATQNLAQARSADTFEAVTELMRLGGQRNHLSAMPFGQAAPAWSRPNPFVSPAPQPQNVPFQTTQPDWLKPKVMTGTGSQT</sequence>
<name>A0A1J4RUS3_9BACT</name>
<gene>
    <name evidence="2" type="ORF">AUJ59_00875</name>
</gene>
<protein>
    <recommendedName>
        <fullName evidence="4">DDH domain-containing protein</fullName>
    </recommendedName>
</protein>